<dbReference type="Pfam" id="PF12277">
    <property type="entry name" value="DUF3618"/>
    <property type="match status" value="1"/>
</dbReference>
<dbReference type="AlphaFoldDB" id="A0A4Y3WL71"/>
<gene>
    <name evidence="1" type="ORF">PHY01_10530</name>
</gene>
<dbReference type="InterPro" id="IPR022062">
    <property type="entry name" value="DUF3618"/>
</dbReference>
<dbReference type="RefSeq" id="WP_141277382.1">
    <property type="nucleotide sequence ID" value="NZ_BAAARZ010000058.1"/>
</dbReference>
<protein>
    <recommendedName>
        <fullName evidence="3">Cell division protein FtsB</fullName>
    </recommendedName>
</protein>
<evidence type="ECO:0000313" key="1">
    <source>
        <dbReference type="EMBL" id="GEC18770.1"/>
    </source>
</evidence>
<evidence type="ECO:0008006" key="3">
    <source>
        <dbReference type="Google" id="ProtNLM"/>
    </source>
</evidence>
<evidence type="ECO:0000313" key="2">
    <source>
        <dbReference type="Proteomes" id="UP000320338"/>
    </source>
</evidence>
<dbReference type="EMBL" id="BJNG01000009">
    <property type="protein sequence ID" value="GEC18770.1"/>
    <property type="molecule type" value="Genomic_DNA"/>
</dbReference>
<proteinExistence type="predicted"/>
<organism evidence="1 2">
    <name type="scientific">Pseudonocardia hydrocarbonoxydans</name>
    <dbReference type="NCBI Taxonomy" id="76726"/>
    <lineage>
        <taxon>Bacteria</taxon>
        <taxon>Bacillati</taxon>
        <taxon>Actinomycetota</taxon>
        <taxon>Actinomycetes</taxon>
        <taxon>Pseudonocardiales</taxon>
        <taxon>Pseudonocardiaceae</taxon>
        <taxon>Pseudonocardia</taxon>
    </lineage>
</organism>
<keyword evidence="2" id="KW-1185">Reference proteome</keyword>
<name>A0A4Y3WL71_9PSEU</name>
<dbReference type="OrthoDB" id="5196933at2"/>
<reference evidence="1 2" key="1">
    <citation type="submission" date="2019-06" db="EMBL/GenBank/DDBJ databases">
        <title>Whole genome shotgun sequence of Pseudonocardia hydrocarbonoxydans NBRC 14498.</title>
        <authorList>
            <person name="Hosoyama A."/>
            <person name="Uohara A."/>
            <person name="Ohji S."/>
            <person name="Ichikawa N."/>
        </authorList>
    </citation>
    <scope>NUCLEOTIDE SEQUENCE [LARGE SCALE GENOMIC DNA]</scope>
    <source>
        <strain evidence="1 2">NBRC 14498</strain>
    </source>
</reference>
<sequence>MARDPDTIQREIEKARDALAESLDALGEKASPKRFADQGREAVQAKLADPRIKYGLMAVGALVGLAILRKMFR</sequence>
<accession>A0A4Y3WL71</accession>
<dbReference type="Proteomes" id="UP000320338">
    <property type="component" value="Unassembled WGS sequence"/>
</dbReference>
<comment type="caution">
    <text evidence="1">The sequence shown here is derived from an EMBL/GenBank/DDBJ whole genome shotgun (WGS) entry which is preliminary data.</text>
</comment>